<keyword evidence="1" id="KW-0812">Transmembrane</keyword>
<protein>
    <submittedName>
        <fullName evidence="2">Uncharacterized protein</fullName>
    </submittedName>
</protein>
<gene>
    <name evidence="2" type="ORF">FOZ62_020497</name>
</gene>
<proteinExistence type="predicted"/>
<name>A0A7J6TF26_PEROL</name>
<dbReference type="AlphaFoldDB" id="A0A7J6TF26"/>
<comment type="caution">
    <text evidence="2">The sequence shown here is derived from an EMBL/GenBank/DDBJ whole genome shotgun (WGS) entry which is preliminary data.</text>
</comment>
<feature type="transmembrane region" description="Helical" evidence="1">
    <location>
        <begin position="6"/>
        <end position="24"/>
    </location>
</feature>
<reference evidence="2 3" key="1">
    <citation type="submission" date="2020-04" db="EMBL/GenBank/DDBJ databases">
        <title>Perkinsus olseni comparative genomics.</title>
        <authorList>
            <person name="Bogema D.R."/>
        </authorList>
    </citation>
    <scope>NUCLEOTIDE SEQUENCE [LARGE SCALE GENOMIC DNA]</scope>
    <source>
        <strain evidence="2">ATCC PRA-205</strain>
    </source>
</reference>
<feature type="transmembrane region" description="Helical" evidence="1">
    <location>
        <begin position="195"/>
        <end position="220"/>
    </location>
</feature>
<organism evidence="2 3">
    <name type="scientific">Perkinsus olseni</name>
    <name type="common">Perkinsus atlanticus</name>
    <dbReference type="NCBI Taxonomy" id="32597"/>
    <lineage>
        <taxon>Eukaryota</taxon>
        <taxon>Sar</taxon>
        <taxon>Alveolata</taxon>
        <taxon>Perkinsozoa</taxon>
        <taxon>Perkinsea</taxon>
        <taxon>Perkinsida</taxon>
        <taxon>Perkinsidae</taxon>
        <taxon>Perkinsus</taxon>
    </lineage>
</organism>
<feature type="transmembrane region" description="Helical" evidence="1">
    <location>
        <begin position="36"/>
        <end position="55"/>
    </location>
</feature>
<keyword evidence="1" id="KW-1133">Transmembrane helix</keyword>
<evidence type="ECO:0000313" key="2">
    <source>
        <dbReference type="EMBL" id="KAF4743733.1"/>
    </source>
</evidence>
<evidence type="ECO:0000313" key="3">
    <source>
        <dbReference type="Proteomes" id="UP000574390"/>
    </source>
</evidence>
<feature type="transmembrane region" description="Helical" evidence="1">
    <location>
        <begin position="107"/>
        <end position="126"/>
    </location>
</feature>
<dbReference type="Proteomes" id="UP000574390">
    <property type="component" value="Unassembled WGS sequence"/>
</dbReference>
<accession>A0A7J6TF26</accession>
<evidence type="ECO:0000256" key="1">
    <source>
        <dbReference type="SAM" id="Phobius"/>
    </source>
</evidence>
<sequence>MSPSSSIAAVHWLIFIFSMGFCGRDTSFLCCLPARWGTFLTTIVEIIVCVGMAIVPNMMLFQSALAFDIHCDEYTLTHTQVSQLTQDFRQQLRSRISPSTIEQVHTAYYVMLAFIALGALVGLIGLACRSPWMVKTYAAFDGLSIIAIIALACVYVYPNISSVAASTNYIYYQDLPEITGHPSEHLGISIKNVSWIAVTGFLVVLSIIRIWFVSVAADAAREIRQDNKYMVVDYNQQQPLLVGGQPNGSSRLVVV</sequence>
<dbReference type="EMBL" id="JABANM010007765">
    <property type="protein sequence ID" value="KAF4743733.1"/>
    <property type="molecule type" value="Genomic_DNA"/>
</dbReference>
<keyword evidence="1" id="KW-0472">Membrane</keyword>
<feature type="transmembrane region" description="Helical" evidence="1">
    <location>
        <begin position="138"/>
        <end position="157"/>
    </location>
</feature>